<sequence>MSDKNLHLTYHGQYDNDQIHHIPTEKQQKGKPSVKVTSAHVDLVDTINIIDTYDRPAHAQAKKKYAQAGKYAHGLEDKPGMRIPKAGVYAAAGVGQASAEFSVFEAEAKGPNASAGAGASVVGAAAMARAEIASASAKAGPVGVKVGLGLDTGASIGLDGVEAKFLGTGFSIGPKTSVSVLGSEVSCSVM</sequence>
<reference evidence="1" key="1">
    <citation type="submission" date="2025-08" db="UniProtKB">
        <authorList>
            <consortium name="Ensembl"/>
        </authorList>
    </citation>
    <scope>IDENTIFICATION</scope>
</reference>
<organism evidence="1 2">
    <name type="scientific">Cyprinus carpio</name>
    <name type="common">Common carp</name>
    <dbReference type="NCBI Taxonomy" id="7962"/>
    <lineage>
        <taxon>Eukaryota</taxon>
        <taxon>Metazoa</taxon>
        <taxon>Chordata</taxon>
        <taxon>Craniata</taxon>
        <taxon>Vertebrata</taxon>
        <taxon>Euteleostomi</taxon>
        <taxon>Actinopterygii</taxon>
        <taxon>Neopterygii</taxon>
        <taxon>Teleostei</taxon>
        <taxon>Ostariophysi</taxon>
        <taxon>Cypriniformes</taxon>
        <taxon>Cyprinidae</taxon>
        <taxon>Cyprininae</taxon>
        <taxon>Cyprinus</taxon>
    </lineage>
</organism>
<evidence type="ECO:0000313" key="1">
    <source>
        <dbReference type="Ensembl" id="ENSCCRP00015000262.1"/>
    </source>
</evidence>
<accession>A0A8C1S172</accession>
<dbReference type="Proteomes" id="UP000694700">
    <property type="component" value="Unplaced"/>
</dbReference>
<dbReference type="Ensembl" id="ENSCCRT00015000273.1">
    <property type="protein sequence ID" value="ENSCCRP00015000262.1"/>
    <property type="gene ID" value="ENSCCRG00015000177.1"/>
</dbReference>
<proteinExistence type="predicted"/>
<dbReference type="AlphaFoldDB" id="A0A8C1S172"/>
<protein>
    <submittedName>
        <fullName evidence="1">Uncharacterized protein</fullName>
    </submittedName>
</protein>
<evidence type="ECO:0000313" key="2">
    <source>
        <dbReference type="Proteomes" id="UP000694700"/>
    </source>
</evidence>
<name>A0A8C1S172_CYPCA</name>